<dbReference type="GO" id="GO:0004497">
    <property type="term" value="F:monooxygenase activity"/>
    <property type="evidence" value="ECO:0007669"/>
    <property type="project" value="UniProtKB-KW"/>
</dbReference>
<evidence type="ECO:0000256" key="1">
    <source>
        <dbReference type="ARBA" id="ARBA00001971"/>
    </source>
</evidence>
<keyword evidence="8 9" id="KW-0408">Iron</keyword>
<evidence type="ECO:0000313" key="12">
    <source>
        <dbReference type="Proteomes" id="UP001370490"/>
    </source>
</evidence>
<comment type="caution">
    <text evidence="11">The sequence shown here is derived from an EMBL/GenBank/DDBJ whole genome shotgun (WGS) entry which is preliminary data.</text>
</comment>
<keyword evidence="6" id="KW-0472">Membrane</keyword>
<evidence type="ECO:0000256" key="7">
    <source>
        <dbReference type="ARBA" id="ARBA00023002"/>
    </source>
</evidence>
<keyword evidence="4" id="KW-0812">Transmembrane</keyword>
<comment type="similarity">
    <text evidence="3 10">Belongs to the cytochrome P450 family.</text>
</comment>
<dbReference type="InterPro" id="IPR002401">
    <property type="entry name" value="Cyt_P450_E_grp-I"/>
</dbReference>
<evidence type="ECO:0000256" key="2">
    <source>
        <dbReference type="ARBA" id="ARBA00004167"/>
    </source>
</evidence>
<dbReference type="InterPro" id="IPR036396">
    <property type="entry name" value="Cyt_P450_sf"/>
</dbReference>
<comment type="subcellular location">
    <subcellularLocation>
        <location evidence="2">Membrane</location>
        <topology evidence="2">Single-pass membrane protein</topology>
    </subcellularLocation>
</comment>
<dbReference type="GO" id="GO:0020037">
    <property type="term" value="F:heme binding"/>
    <property type="evidence" value="ECO:0007669"/>
    <property type="project" value="InterPro"/>
</dbReference>
<dbReference type="GO" id="GO:0016125">
    <property type="term" value="P:sterol metabolic process"/>
    <property type="evidence" value="ECO:0007669"/>
    <property type="project" value="TreeGrafter"/>
</dbReference>
<accession>A0AAN8UMI4</accession>
<dbReference type="Proteomes" id="UP001370490">
    <property type="component" value="Unassembled WGS sequence"/>
</dbReference>
<evidence type="ECO:0000256" key="6">
    <source>
        <dbReference type="ARBA" id="ARBA00022989"/>
    </source>
</evidence>
<dbReference type="AlphaFoldDB" id="A0AAN8UMI4"/>
<proteinExistence type="inferred from homology"/>
<keyword evidence="9 10" id="KW-0349">Heme</keyword>
<dbReference type="PROSITE" id="PS00086">
    <property type="entry name" value="CYTOCHROME_P450"/>
    <property type="match status" value="1"/>
</dbReference>
<evidence type="ECO:0000256" key="9">
    <source>
        <dbReference type="PIRSR" id="PIRSR602401-1"/>
    </source>
</evidence>
<dbReference type="CDD" id="cd11043">
    <property type="entry name" value="CYP90-like"/>
    <property type="match status" value="1"/>
</dbReference>
<sequence length="480" mass="55166">MEYMQVLSLTLSLLAFLPLFCAMFFIHEKNIRTKRKLPPGEMGLPWIGETMDFYKSQRKNQLFEDFLQPRIARYGNVFKTNLMGAPTVVFSGAEANRFLLSNEFKLVVSSWPASSVQLMGKESIMEKQGDRHRCLRNIIGMSFGHLGLEGLIPRICDLVKSQLGATWDGNDKIINFHRFTKILTFSIMFECFLGFKVEEGVYGVFERVLEGCFAPALDIPGTKFSRAKKARKEIEVMMLTKVTEMKKEMEGRVQVESSEEGTLSSRLMDKYMRGEITEEEVVDNMVVLVFGAHDTTSFAIAMTFKMLALHPKWYSLVLQEHEEVRNKKQPGDTLTMEDIKKMKYSWQVARESMRLFPPIFGSFRKAITDIEYEGYTIPKGWKVLWTTYATHYNPEYFQDPLTFDPGRFEYPVQPYIFLPFGGGPRLCAGYQLAKLNIIILLHYVLTGYDWSLVHPDEPITNDPLPMPSLGMPIRVNPKSS</sequence>
<evidence type="ECO:0000256" key="3">
    <source>
        <dbReference type="ARBA" id="ARBA00010617"/>
    </source>
</evidence>
<organism evidence="11 12">
    <name type="scientific">Dillenia turbinata</name>
    <dbReference type="NCBI Taxonomy" id="194707"/>
    <lineage>
        <taxon>Eukaryota</taxon>
        <taxon>Viridiplantae</taxon>
        <taxon>Streptophyta</taxon>
        <taxon>Embryophyta</taxon>
        <taxon>Tracheophyta</taxon>
        <taxon>Spermatophyta</taxon>
        <taxon>Magnoliopsida</taxon>
        <taxon>eudicotyledons</taxon>
        <taxon>Gunneridae</taxon>
        <taxon>Pentapetalae</taxon>
        <taxon>Dilleniales</taxon>
        <taxon>Dilleniaceae</taxon>
        <taxon>Dillenia</taxon>
    </lineage>
</organism>
<dbReference type="Pfam" id="PF00067">
    <property type="entry name" value="p450"/>
    <property type="match status" value="1"/>
</dbReference>
<protein>
    <submittedName>
        <fullName evidence="11">Cytochrome P450</fullName>
    </submittedName>
</protein>
<dbReference type="PANTHER" id="PTHR24286">
    <property type="entry name" value="CYTOCHROME P450 26"/>
    <property type="match status" value="1"/>
</dbReference>
<keyword evidence="5 9" id="KW-0479">Metal-binding</keyword>
<dbReference type="PANTHER" id="PTHR24286:SF221">
    <property type="entry name" value="TAXADIENE 5-ALPHA HYDROXYLASE"/>
    <property type="match status" value="1"/>
</dbReference>
<dbReference type="EMBL" id="JBAMMX010000021">
    <property type="protein sequence ID" value="KAK6919658.1"/>
    <property type="molecule type" value="Genomic_DNA"/>
</dbReference>
<evidence type="ECO:0000256" key="10">
    <source>
        <dbReference type="RuleBase" id="RU000461"/>
    </source>
</evidence>
<keyword evidence="12" id="KW-1185">Reference proteome</keyword>
<dbReference type="GO" id="GO:0016705">
    <property type="term" value="F:oxidoreductase activity, acting on paired donors, with incorporation or reduction of molecular oxygen"/>
    <property type="evidence" value="ECO:0007669"/>
    <property type="project" value="InterPro"/>
</dbReference>
<name>A0AAN8UMI4_9MAGN</name>
<evidence type="ECO:0000256" key="8">
    <source>
        <dbReference type="ARBA" id="ARBA00023004"/>
    </source>
</evidence>
<gene>
    <name evidence="11" type="ORF">RJ641_015562</name>
</gene>
<evidence type="ECO:0000256" key="5">
    <source>
        <dbReference type="ARBA" id="ARBA00022723"/>
    </source>
</evidence>
<evidence type="ECO:0000256" key="4">
    <source>
        <dbReference type="ARBA" id="ARBA00022692"/>
    </source>
</evidence>
<comment type="cofactor">
    <cofactor evidence="1 9">
        <name>heme</name>
        <dbReference type="ChEBI" id="CHEBI:30413"/>
    </cofactor>
</comment>
<keyword evidence="10" id="KW-0503">Monooxygenase</keyword>
<keyword evidence="7 10" id="KW-0560">Oxidoreductase</keyword>
<dbReference type="Gene3D" id="1.10.630.10">
    <property type="entry name" value="Cytochrome P450"/>
    <property type="match status" value="1"/>
</dbReference>
<keyword evidence="6" id="KW-1133">Transmembrane helix</keyword>
<dbReference type="SUPFAM" id="SSF48264">
    <property type="entry name" value="Cytochrome P450"/>
    <property type="match status" value="1"/>
</dbReference>
<dbReference type="PRINTS" id="PR00385">
    <property type="entry name" value="P450"/>
</dbReference>
<dbReference type="FunFam" id="1.10.630.10:FF:000022">
    <property type="entry name" value="Taxadiene 5-alpha hydroxylase"/>
    <property type="match status" value="1"/>
</dbReference>
<dbReference type="InterPro" id="IPR017972">
    <property type="entry name" value="Cyt_P450_CS"/>
</dbReference>
<dbReference type="GO" id="GO:0005506">
    <property type="term" value="F:iron ion binding"/>
    <property type="evidence" value="ECO:0007669"/>
    <property type="project" value="InterPro"/>
</dbReference>
<dbReference type="PRINTS" id="PR00463">
    <property type="entry name" value="EP450I"/>
</dbReference>
<evidence type="ECO:0000313" key="11">
    <source>
        <dbReference type="EMBL" id="KAK6919658.1"/>
    </source>
</evidence>
<dbReference type="InterPro" id="IPR001128">
    <property type="entry name" value="Cyt_P450"/>
</dbReference>
<dbReference type="GO" id="GO:0016020">
    <property type="term" value="C:membrane"/>
    <property type="evidence" value="ECO:0007669"/>
    <property type="project" value="UniProtKB-SubCell"/>
</dbReference>
<feature type="binding site" description="axial binding residue" evidence="9">
    <location>
        <position position="427"/>
    </location>
    <ligand>
        <name>heme</name>
        <dbReference type="ChEBI" id="CHEBI:30413"/>
    </ligand>
    <ligandPart>
        <name>Fe</name>
        <dbReference type="ChEBI" id="CHEBI:18248"/>
    </ligandPart>
</feature>
<reference evidence="11 12" key="1">
    <citation type="submission" date="2023-12" db="EMBL/GenBank/DDBJ databases">
        <title>A high-quality genome assembly for Dillenia turbinata (Dilleniales).</title>
        <authorList>
            <person name="Chanderbali A."/>
        </authorList>
    </citation>
    <scope>NUCLEOTIDE SEQUENCE [LARGE SCALE GENOMIC DNA]</scope>
    <source>
        <strain evidence="11">LSX21</strain>
        <tissue evidence="11">Leaf</tissue>
    </source>
</reference>